<feature type="binding site" evidence="5">
    <location>
        <position position="121"/>
    </location>
    <ligand>
        <name>S-adenosyl-L-methionine</name>
        <dbReference type="ChEBI" id="CHEBI:59789"/>
    </ligand>
</feature>
<dbReference type="InterPro" id="IPR029063">
    <property type="entry name" value="SAM-dependent_MTases_sf"/>
</dbReference>
<comment type="catalytic activity">
    <reaction evidence="5">
        <text>a 3-demethylubiquinone + S-adenosyl-L-methionine = a ubiquinone + S-adenosyl-L-homocysteine</text>
        <dbReference type="Rhea" id="RHEA:81215"/>
        <dbReference type="Rhea" id="RHEA-COMP:9565"/>
        <dbReference type="Rhea" id="RHEA-COMP:19654"/>
        <dbReference type="ChEBI" id="CHEBI:16389"/>
        <dbReference type="ChEBI" id="CHEBI:57856"/>
        <dbReference type="ChEBI" id="CHEBI:59789"/>
        <dbReference type="ChEBI" id="CHEBI:231825"/>
    </reaction>
</comment>
<dbReference type="GO" id="GO:0061542">
    <property type="term" value="F:3-demethylubiquinol 3-O-methyltransferase activity"/>
    <property type="evidence" value="ECO:0007669"/>
    <property type="project" value="UniProtKB-UniRule"/>
</dbReference>
<protein>
    <recommendedName>
        <fullName evidence="5">Ubiquinone biosynthesis O-methyltransferase, mitochondrial</fullName>
    </recommendedName>
    <alternativeName>
        <fullName evidence="5">3-demethylubiquinol 3-O-methyltransferase</fullName>
        <ecNumber evidence="5">2.1.1.64</ecNumber>
    </alternativeName>
    <alternativeName>
        <fullName evidence="5">3-demethylubiquinone 3-O-methyltransferase</fullName>
        <ecNumber evidence="5">2.1.1.-</ecNumber>
    </alternativeName>
    <alternativeName>
        <fullName evidence="5">Polyprenyldihydroxybenzoate methyltransferase</fullName>
        <ecNumber evidence="5">2.1.1.114</ecNumber>
    </alternativeName>
</protein>
<dbReference type="PANTHER" id="PTHR43464:SF19">
    <property type="entry name" value="UBIQUINONE BIOSYNTHESIS O-METHYLTRANSFERASE, MITOCHONDRIAL"/>
    <property type="match status" value="1"/>
</dbReference>
<dbReference type="AlphaFoldDB" id="A0A8D8VCH5"/>
<keyword evidence="4 5" id="KW-0949">S-adenosyl-L-methionine</keyword>
<accession>A0A8D8VCH5</accession>
<organism evidence="6">
    <name type="scientific">Cacopsylla melanoneura</name>
    <dbReference type="NCBI Taxonomy" id="428564"/>
    <lineage>
        <taxon>Eukaryota</taxon>
        <taxon>Metazoa</taxon>
        <taxon>Ecdysozoa</taxon>
        <taxon>Arthropoda</taxon>
        <taxon>Hexapoda</taxon>
        <taxon>Insecta</taxon>
        <taxon>Pterygota</taxon>
        <taxon>Neoptera</taxon>
        <taxon>Paraneoptera</taxon>
        <taxon>Hemiptera</taxon>
        <taxon>Sternorrhyncha</taxon>
        <taxon>Psylloidea</taxon>
        <taxon>Psyllidae</taxon>
        <taxon>Psyllinae</taxon>
        <taxon>Cacopsylla</taxon>
    </lineage>
</organism>
<comment type="subcellular location">
    <subcellularLocation>
        <location evidence="5">Mitochondrion inner membrane</location>
        <topology evidence="5">Peripheral membrane protein</topology>
        <orientation evidence="5">Matrix side</orientation>
    </subcellularLocation>
</comment>
<dbReference type="UniPathway" id="UPA00232"/>
<feature type="binding site" evidence="5">
    <location>
        <position position="66"/>
    </location>
    <ligand>
        <name>S-adenosyl-L-methionine</name>
        <dbReference type="ChEBI" id="CHEBI:59789"/>
    </ligand>
</feature>
<comment type="catalytic activity">
    <reaction evidence="5">
        <text>a 3,4-dihydroxy-5-(all-trans-polyprenyl)benzoate + S-adenosyl-L-methionine = a 4-hydroxy-3-methoxy-5-(all-trans-polyprenyl)benzoate + S-adenosyl-L-homocysteine + H(+)</text>
        <dbReference type="Rhea" id="RHEA:44452"/>
        <dbReference type="Rhea" id="RHEA-COMP:10930"/>
        <dbReference type="Rhea" id="RHEA-COMP:10931"/>
        <dbReference type="ChEBI" id="CHEBI:15378"/>
        <dbReference type="ChEBI" id="CHEBI:57856"/>
        <dbReference type="ChEBI" id="CHEBI:59789"/>
        <dbReference type="ChEBI" id="CHEBI:64694"/>
        <dbReference type="ChEBI" id="CHEBI:84443"/>
        <dbReference type="EC" id="2.1.1.114"/>
    </reaction>
</comment>
<feature type="binding site" evidence="5">
    <location>
        <position position="100"/>
    </location>
    <ligand>
        <name>S-adenosyl-L-methionine</name>
        <dbReference type="ChEBI" id="CHEBI:59789"/>
    </ligand>
</feature>
<dbReference type="Pfam" id="PF13489">
    <property type="entry name" value="Methyltransf_23"/>
    <property type="match status" value="1"/>
</dbReference>
<feature type="binding site" evidence="5">
    <location>
        <position position="166"/>
    </location>
    <ligand>
        <name>S-adenosyl-L-methionine</name>
        <dbReference type="ChEBI" id="CHEBI:59789"/>
    </ligand>
</feature>
<keyword evidence="5" id="KW-0472">Membrane</keyword>
<gene>
    <name evidence="5" type="primary">coq3</name>
</gene>
<comment type="function">
    <text evidence="5">O-methyltransferase required for two non-consecutive steps during ubiquinone biosynthesis. Catalyzes the 2 O-methylation of 3,4-dihydroxy-5-(all-trans-polyprenyl)benzoic acid into 4-hydroxy-3-methoxy-5-(all-trans-polyprenyl)benzoic acid. Also catalyzes the last step of ubiquinone biosynthesis by mediating methylation of 3-demethylubiquinone into ubiquinone. Also able to mediate the methylation of 3-demethylubiquinol into ubiquinol.</text>
</comment>
<keyword evidence="5" id="KW-0999">Mitochondrion inner membrane</keyword>
<dbReference type="NCBIfam" id="TIGR01983">
    <property type="entry name" value="UbiG"/>
    <property type="match status" value="1"/>
</dbReference>
<feature type="binding site" evidence="5">
    <location>
        <position position="170"/>
    </location>
    <ligand>
        <name>Mg(2+)</name>
        <dbReference type="ChEBI" id="CHEBI:18420"/>
    </ligand>
</feature>
<keyword evidence="2 5" id="KW-0808">Transferase</keyword>
<comment type="cofactor">
    <cofactor evidence="5">
        <name>Mg(2+)</name>
        <dbReference type="ChEBI" id="CHEBI:18420"/>
    </cofactor>
</comment>
<keyword evidence="5" id="KW-0496">Mitochondrion</keyword>
<dbReference type="EC" id="2.1.1.64" evidence="5"/>
<keyword evidence="1 5" id="KW-0489">Methyltransferase</keyword>
<keyword evidence="6" id="KW-0830">Ubiquinone</keyword>
<dbReference type="GO" id="GO:0046872">
    <property type="term" value="F:metal ion binding"/>
    <property type="evidence" value="ECO:0007669"/>
    <property type="project" value="UniProtKB-KW"/>
</dbReference>
<comment type="subunit">
    <text evidence="5">Component of a multi-subunit COQ enzyme complex.</text>
</comment>
<dbReference type="EMBL" id="HBUF01358124">
    <property type="protein sequence ID" value="CAG6718978.1"/>
    <property type="molecule type" value="Transcribed_RNA"/>
</dbReference>
<name>A0A8D8VCH5_9HEMI</name>
<dbReference type="PANTHER" id="PTHR43464">
    <property type="entry name" value="METHYLTRANSFERASE"/>
    <property type="match status" value="1"/>
</dbReference>
<dbReference type="EMBL" id="HBUF01358122">
    <property type="protein sequence ID" value="CAG6718976.1"/>
    <property type="molecule type" value="Transcribed_RNA"/>
</dbReference>
<evidence type="ECO:0000256" key="4">
    <source>
        <dbReference type="ARBA" id="ARBA00022691"/>
    </source>
</evidence>
<dbReference type="GO" id="GO:0031314">
    <property type="term" value="C:extrinsic component of mitochondrial inner membrane"/>
    <property type="evidence" value="ECO:0007669"/>
    <property type="project" value="UniProtKB-UniRule"/>
</dbReference>
<evidence type="ECO:0000256" key="2">
    <source>
        <dbReference type="ARBA" id="ARBA00022679"/>
    </source>
</evidence>
<dbReference type="GO" id="GO:0010420">
    <property type="term" value="F:polyprenyldihydroxybenzoate methyltransferase activity"/>
    <property type="evidence" value="ECO:0007669"/>
    <property type="project" value="UniProtKB-UniRule"/>
</dbReference>
<reference evidence="6" key="1">
    <citation type="submission" date="2021-05" db="EMBL/GenBank/DDBJ databases">
        <authorList>
            <person name="Alioto T."/>
            <person name="Alioto T."/>
            <person name="Gomez Garrido J."/>
        </authorList>
    </citation>
    <scope>NUCLEOTIDE SEQUENCE</scope>
</reference>
<evidence type="ECO:0000313" key="6">
    <source>
        <dbReference type="EMBL" id="CAG6718976.1"/>
    </source>
</evidence>
<feature type="binding site" evidence="5">
    <location>
        <position position="171"/>
    </location>
    <ligand>
        <name>Mg(2+)</name>
        <dbReference type="ChEBI" id="CHEBI:18420"/>
    </ligand>
</feature>
<evidence type="ECO:0000256" key="1">
    <source>
        <dbReference type="ARBA" id="ARBA00022603"/>
    </source>
</evidence>
<dbReference type="EMBL" id="HBUF01358121">
    <property type="protein sequence ID" value="CAG6718975.1"/>
    <property type="molecule type" value="Transcribed_RNA"/>
</dbReference>
<dbReference type="EC" id="2.1.1.-" evidence="5"/>
<dbReference type="Gene3D" id="3.40.50.150">
    <property type="entry name" value="Vaccinia Virus protein VP39"/>
    <property type="match status" value="1"/>
</dbReference>
<evidence type="ECO:0000256" key="5">
    <source>
        <dbReference type="HAMAP-Rule" id="MF_03190"/>
    </source>
</evidence>
<dbReference type="CDD" id="cd02440">
    <property type="entry name" value="AdoMet_MTases"/>
    <property type="match status" value="1"/>
</dbReference>
<proteinExistence type="inferred from homology"/>
<dbReference type="GO" id="GO:0032259">
    <property type="term" value="P:methylation"/>
    <property type="evidence" value="ECO:0007669"/>
    <property type="project" value="UniProtKB-KW"/>
</dbReference>
<evidence type="ECO:0000256" key="3">
    <source>
        <dbReference type="ARBA" id="ARBA00022688"/>
    </source>
</evidence>
<dbReference type="EC" id="2.1.1.114" evidence="5"/>
<comment type="catalytic activity">
    <reaction evidence="5">
        <text>a 3-demethylubiquinol + S-adenosyl-L-methionine = a ubiquinol + S-adenosyl-L-homocysteine + H(+)</text>
        <dbReference type="Rhea" id="RHEA:44380"/>
        <dbReference type="Rhea" id="RHEA-COMP:9566"/>
        <dbReference type="Rhea" id="RHEA-COMP:10914"/>
        <dbReference type="ChEBI" id="CHEBI:15378"/>
        <dbReference type="ChEBI" id="CHEBI:17976"/>
        <dbReference type="ChEBI" id="CHEBI:57856"/>
        <dbReference type="ChEBI" id="CHEBI:59789"/>
        <dbReference type="ChEBI" id="CHEBI:84422"/>
        <dbReference type="EC" id="2.1.1.64"/>
    </reaction>
</comment>
<keyword evidence="5" id="KW-0460">Magnesium</keyword>
<dbReference type="HAMAP" id="MF_00472">
    <property type="entry name" value="UbiG"/>
    <property type="match status" value="1"/>
</dbReference>
<keyword evidence="5" id="KW-0479">Metal-binding</keyword>
<dbReference type="SUPFAM" id="SSF53335">
    <property type="entry name" value="S-adenosyl-L-methionine-dependent methyltransferases"/>
    <property type="match status" value="1"/>
</dbReference>
<keyword evidence="3 5" id="KW-0831">Ubiquinone biosynthesis</keyword>
<feature type="binding site" evidence="5">
    <location>
        <position position="167"/>
    </location>
    <ligand>
        <name>Mg(2+)</name>
        <dbReference type="ChEBI" id="CHEBI:18420"/>
    </ligand>
</feature>
<comment type="similarity">
    <text evidence="5">Belongs to the class I-like SAM-binding methyltransferase superfamily. UbiG/COQ3 family.</text>
</comment>
<dbReference type="InterPro" id="IPR010233">
    <property type="entry name" value="UbiG_MeTrfase"/>
</dbReference>
<sequence>MATYFCIFSHGKLLSNLVRSHVVARSIQSSPSTVINEEVEKHTRLAQSWWDPKGPMKALHTMNSVRIPFIKNSLCNTGVLNEVQAKSSQPFSNLKILDVGCGGGLLAESLARLGADVTAIDPSEDLIKIASTHAQAHVDKPPHYIVTNIEDFSLNNKNKFDVVVMSEVIEHIQNKKTFLSLSLDTLKPRGSLIVTTPQKTWFSYLGTIVMGEYVLGLVPKGTHSYDQFIRPEALTSELAALNCTTTSIAGFHYNPLSNHWSIGSQPVFNYGLHAVKSL</sequence>
<comment type="pathway">
    <text evidence="5">Cofactor biosynthesis; ubiquinone biosynthesis.</text>
</comment>